<evidence type="ECO:0008006" key="4">
    <source>
        <dbReference type="Google" id="ProtNLM"/>
    </source>
</evidence>
<reference evidence="2" key="1">
    <citation type="submission" date="2022-02" db="EMBL/GenBank/DDBJ databases">
        <title>Emergence and expansion in Europe of a Vibrio aestuarianus clonal complex pathogenic for oysters.</title>
        <authorList>
            <person name="Mesnil A."/>
            <person name="Travers M.-A."/>
        </authorList>
    </citation>
    <scope>NUCLEOTIDE SEQUENCE</scope>
    <source>
        <strain evidence="2">U29</strain>
    </source>
</reference>
<keyword evidence="1" id="KW-0472">Membrane</keyword>
<dbReference type="RefSeq" id="WP_301066464.1">
    <property type="nucleotide sequence ID" value="NZ_CP118710.1"/>
</dbReference>
<protein>
    <recommendedName>
        <fullName evidence="4">DUF4126 domain-containing protein</fullName>
    </recommendedName>
</protein>
<proteinExistence type="predicted"/>
<organism evidence="2 3">
    <name type="scientific">Vibrio aestuarianus</name>
    <dbReference type="NCBI Taxonomy" id="28171"/>
    <lineage>
        <taxon>Bacteria</taxon>
        <taxon>Pseudomonadati</taxon>
        <taxon>Pseudomonadota</taxon>
        <taxon>Gammaproteobacteria</taxon>
        <taxon>Vibrionales</taxon>
        <taxon>Vibrionaceae</taxon>
        <taxon>Vibrio</taxon>
    </lineage>
</organism>
<keyword evidence="1" id="KW-1133">Transmembrane helix</keyword>
<accession>A0AAX3U6Z5</accession>
<evidence type="ECO:0000313" key="2">
    <source>
        <dbReference type="EMBL" id="WGK83189.1"/>
    </source>
</evidence>
<feature type="transmembrane region" description="Helical" evidence="1">
    <location>
        <begin position="12"/>
        <end position="32"/>
    </location>
</feature>
<evidence type="ECO:0000313" key="3">
    <source>
        <dbReference type="Proteomes" id="UP001239257"/>
    </source>
</evidence>
<feature type="transmembrane region" description="Helical" evidence="1">
    <location>
        <begin position="52"/>
        <end position="71"/>
    </location>
</feature>
<gene>
    <name evidence="2" type="ORF">PYE51_17665</name>
</gene>
<name>A0AAX3U6Z5_9VIBR</name>
<evidence type="ECO:0000256" key="1">
    <source>
        <dbReference type="SAM" id="Phobius"/>
    </source>
</evidence>
<dbReference type="EMBL" id="CP118710">
    <property type="protein sequence ID" value="WGK83189.1"/>
    <property type="molecule type" value="Genomic_DNA"/>
</dbReference>
<dbReference type="Proteomes" id="UP001239257">
    <property type="component" value="Chromosome 2"/>
</dbReference>
<keyword evidence="1" id="KW-0812">Transmembrane</keyword>
<sequence length="238" mass="27121">MKTIIWKEEQGLLVGVVAAFVMLCFVEARLPVVTMLQGTAIETLLVSDDLKNIFSGLLVSIIAAYVFYIFIDVVPRFRKHRDTMMVLNALLCSILDSYNRCRVFGHETALPYVDTSALSETWLADNREKLKQSQSLYLPLLLAMQTAHTRQESFQHSLILASSLSPKHAMQWLVILDKVRLFAESYGENPEVPMGLTQLVDSDSDDNPVKDFKSTLNFRMLEFIEEVENWIKVENQGK</sequence>
<dbReference type="AlphaFoldDB" id="A0AAX3U6Z5"/>